<dbReference type="EMBL" id="CP115174">
    <property type="protein sequence ID" value="WBO21501.1"/>
    <property type="molecule type" value="Genomic_DNA"/>
</dbReference>
<keyword evidence="2" id="KW-0805">Transcription regulation</keyword>
<evidence type="ECO:0000256" key="3">
    <source>
        <dbReference type="ARBA" id="ARBA00023125"/>
    </source>
</evidence>
<proteinExistence type="inferred from homology"/>
<dbReference type="Pfam" id="PF00126">
    <property type="entry name" value="HTH_1"/>
    <property type="match status" value="1"/>
</dbReference>
<sequence length="348" mass="38736">MEKTDTPVQSLNSGRAALTVPEDARWDDLRVAIILSEAESFRQAAERLGITVNTVRARLDRLEASVGVRLFRRSPKGVALTSAGQDLVAAARQVQKQVGSVHLRDDVPLISAGEIRLGVSEVLGVLWLAPRLGALQSRIGTHAVHLSCSYDHQRDRHFEVDIELTFKRSENPDMICARLATTHFMLFTSDRYIARHGRPDTLADLTKHRFIEQVAPGVNSHILDFLVGTDHAASFTPLRMNSGLALLSAVECGEGIAMMPTYCMALRRDLVPLDLPVQLRFDIYLSYAADLRNARPIVETVEWLRGIFTPVKQPWFADSFTHPRDMDFSHASDNDSGAIFAMLDNAIR</sequence>
<dbReference type="Proteomes" id="UP001210865">
    <property type="component" value="Chromosome"/>
</dbReference>
<evidence type="ECO:0000256" key="4">
    <source>
        <dbReference type="ARBA" id="ARBA00023163"/>
    </source>
</evidence>
<dbReference type="SUPFAM" id="SSF53850">
    <property type="entry name" value="Periplasmic binding protein-like II"/>
    <property type="match status" value="1"/>
</dbReference>
<dbReference type="InterPro" id="IPR036390">
    <property type="entry name" value="WH_DNA-bd_sf"/>
</dbReference>
<dbReference type="PANTHER" id="PTHR30537">
    <property type="entry name" value="HTH-TYPE TRANSCRIPTIONAL REGULATOR"/>
    <property type="match status" value="1"/>
</dbReference>
<evidence type="ECO:0000313" key="7">
    <source>
        <dbReference type="Proteomes" id="UP001210865"/>
    </source>
</evidence>
<evidence type="ECO:0000313" key="6">
    <source>
        <dbReference type="EMBL" id="WBO21501.1"/>
    </source>
</evidence>
<dbReference type="PANTHER" id="PTHR30537:SF3">
    <property type="entry name" value="TRANSCRIPTIONAL REGULATORY PROTEIN"/>
    <property type="match status" value="1"/>
</dbReference>
<feature type="domain" description="HTH lysR-type" evidence="5">
    <location>
        <begin position="26"/>
        <end position="81"/>
    </location>
</feature>
<name>A0ABY7NPU1_9SPHN</name>
<evidence type="ECO:0000256" key="1">
    <source>
        <dbReference type="ARBA" id="ARBA00009437"/>
    </source>
</evidence>
<dbReference type="Pfam" id="PF03466">
    <property type="entry name" value="LysR_substrate"/>
    <property type="match status" value="1"/>
</dbReference>
<comment type="similarity">
    <text evidence="1">Belongs to the LysR transcriptional regulatory family.</text>
</comment>
<reference evidence="6 7" key="1">
    <citation type="submission" date="2022-12" db="EMBL/GenBank/DDBJ databases">
        <title>Sphingomonas abieness sp. nov., an endophytic bacterium isolated from Abies koreana.</title>
        <authorList>
            <person name="Jiang L."/>
            <person name="Lee J."/>
        </authorList>
    </citation>
    <scope>NUCLEOTIDE SEQUENCE [LARGE SCALE GENOMIC DNA]</scope>
    <source>
        <strain evidence="7">PAMB 00755</strain>
    </source>
</reference>
<dbReference type="InterPro" id="IPR005119">
    <property type="entry name" value="LysR_subst-bd"/>
</dbReference>
<dbReference type="RefSeq" id="WP_270076150.1">
    <property type="nucleotide sequence ID" value="NZ_CP115174.1"/>
</dbReference>
<dbReference type="Gene3D" id="1.10.10.10">
    <property type="entry name" value="Winged helix-like DNA-binding domain superfamily/Winged helix DNA-binding domain"/>
    <property type="match status" value="1"/>
</dbReference>
<evidence type="ECO:0000256" key="2">
    <source>
        <dbReference type="ARBA" id="ARBA00023015"/>
    </source>
</evidence>
<protein>
    <submittedName>
        <fullName evidence="6">LysR family transcriptional regulator</fullName>
    </submittedName>
</protein>
<keyword evidence="3" id="KW-0238">DNA-binding</keyword>
<keyword evidence="7" id="KW-1185">Reference proteome</keyword>
<dbReference type="Gene3D" id="3.40.190.290">
    <property type="match status" value="1"/>
</dbReference>
<keyword evidence="4" id="KW-0804">Transcription</keyword>
<dbReference type="PROSITE" id="PS50931">
    <property type="entry name" value="HTH_LYSR"/>
    <property type="match status" value="1"/>
</dbReference>
<organism evidence="6 7">
    <name type="scientific">Sphingomonas abietis</name>
    <dbReference type="NCBI Taxonomy" id="3012344"/>
    <lineage>
        <taxon>Bacteria</taxon>
        <taxon>Pseudomonadati</taxon>
        <taxon>Pseudomonadota</taxon>
        <taxon>Alphaproteobacteria</taxon>
        <taxon>Sphingomonadales</taxon>
        <taxon>Sphingomonadaceae</taxon>
        <taxon>Sphingomonas</taxon>
    </lineage>
</organism>
<dbReference type="SUPFAM" id="SSF46785">
    <property type="entry name" value="Winged helix' DNA-binding domain"/>
    <property type="match status" value="1"/>
</dbReference>
<accession>A0ABY7NPU1</accession>
<dbReference type="InterPro" id="IPR058163">
    <property type="entry name" value="LysR-type_TF_proteobact-type"/>
</dbReference>
<evidence type="ECO:0000259" key="5">
    <source>
        <dbReference type="PROSITE" id="PS50931"/>
    </source>
</evidence>
<dbReference type="InterPro" id="IPR036388">
    <property type="entry name" value="WH-like_DNA-bd_sf"/>
</dbReference>
<dbReference type="InterPro" id="IPR000847">
    <property type="entry name" value="LysR_HTH_N"/>
</dbReference>
<gene>
    <name evidence="6" type="ORF">PBT88_15110</name>
</gene>